<comment type="caution">
    <text evidence="2">The sequence shown here is derived from an EMBL/GenBank/DDBJ whole genome shotgun (WGS) entry which is preliminary data.</text>
</comment>
<dbReference type="Proteomes" id="UP000615446">
    <property type="component" value="Unassembled WGS sequence"/>
</dbReference>
<evidence type="ECO:0000313" key="2">
    <source>
        <dbReference type="EMBL" id="GES82072.1"/>
    </source>
</evidence>
<dbReference type="AlphaFoldDB" id="A0A8H3QK46"/>
<name>A0A8H3QK46_9GLOM</name>
<sequence>MGCDVFVVDSLYHEDRFRGDELSRKETIPLQNGRHTCRQNQDGDEQDKPSLNCKFDELREKKGDSAIYVRNFSPERYSNKRSKDQKQRVNSNEKNGCGTSVPMVPSECSERIRGMSLSLGELRRVDTLEGIVWVKKKPETPCHFVLPYNQHTTKKNNISTSVCQVSANKESDEIFGYRFSHAMVVDTIVESRRFSIATSLGFEIEKKGQDDFIGYIKEDLVGYIEEVREVLKCLDRVGWIIEPDGNIVEVEDYSNLHYTFPITKKNKKQRSKKKRNKQDLYAAFDLYFVVW</sequence>
<proteinExistence type="predicted"/>
<feature type="compositionally biased region" description="Polar residues" evidence="1">
    <location>
        <begin position="88"/>
        <end position="98"/>
    </location>
</feature>
<feature type="region of interest" description="Disordered" evidence="1">
    <location>
        <begin position="77"/>
        <end position="102"/>
    </location>
</feature>
<organism evidence="2 3">
    <name type="scientific">Rhizophagus clarus</name>
    <dbReference type="NCBI Taxonomy" id="94130"/>
    <lineage>
        <taxon>Eukaryota</taxon>
        <taxon>Fungi</taxon>
        <taxon>Fungi incertae sedis</taxon>
        <taxon>Mucoromycota</taxon>
        <taxon>Glomeromycotina</taxon>
        <taxon>Glomeromycetes</taxon>
        <taxon>Glomerales</taxon>
        <taxon>Glomeraceae</taxon>
        <taxon>Rhizophagus</taxon>
    </lineage>
</organism>
<gene>
    <name evidence="2" type="ORF">RCL2_000930200</name>
</gene>
<evidence type="ECO:0000313" key="3">
    <source>
        <dbReference type="Proteomes" id="UP000615446"/>
    </source>
</evidence>
<dbReference type="EMBL" id="BLAL01000059">
    <property type="protein sequence ID" value="GES82072.1"/>
    <property type="molecule type" value="Genomic_DNA"/>
</dbReference>
<accession>A0A8H3QK46</accession>
<protein>
    <submittedName>
        <fullName evidence="2">Uncharacterized protein</fullName>
    </submittedName>
</protein>
<reference evidence="2" key="1">
    <citation type="submission" date="2019-10" db="EMBL/GenBank/DDBJ databases">
        <title>Conservation and host-specific expression of non-tandemly repeated heterogenous ribosome RNA gene in arbuscular mycorrhizal fungi.</title>
        <authorList>
            <person name="Maeda T."/>
            <person name="Kobayashi Y."/>
            <person name="Nakagawa T."/>
            <person name="Ezawa T."/>
            <person name="Yamaguchi K."/>
            <person name="Bino T."/>
            <person name="Nishimoto Y."/>
            <person name="Shigenobu S."/>
            <person name="Kawaguchi M."/>
        </authorList>
    </citation>
    <scope>NUCLEOTIDE SEQUENCE</scope>
    <source>
        <strain evidence="2">HR1</strain>
    </source>
</reference>
<feature type="compositionally biased region" description="Basic and acidic residues" evidence="1">
    <location>
        <begin position="77"/>
        <end position="87"/>
    </location>
</feature>
<evidence type="ECO:0000256" key="1">
    <source>
        <dbReference type="SAM" id="MobiDB-lite"/>
    </source>
</evidence>
<feature type="region of interest" description="Disordered" evidence="1">
    <location>
        <begin position="32"/>
        <end position="51"/>
    </location>
</feature>